<feature type="domain" description="Fungal-type protein kinase" evidence="2">
    <location>
        <begin position="587"/>
        <end position="628"/>
    </location>
</feature>
<dbReference type="Proteomes" id="UP000015241">
    <property type="component" value="Unassembled WGS sequence"/>
</dbReference>
<proteinExistence type="predicted"/>
<protein>
    <recommendedName>
        <fullName evidence="2">Fungal-type protein kinase domain-containing protein</fullName>
    </recommendedName>
</protein>
<dbReference type="PANTHER" id="PTHR38248">
    <property type="entry name" value="FUNK1 6"/>
    <property type="match status" value="1"/>
</dbReference>
<dbReference type="GO" id="GO:0004672">
    <property type="term" value="F:protein kinase activity"/>
    <property type="evidence" value="ECO:0007669"/>
    <property type="project" value="InterPro"/>
</dbReference>
<keyword evidence="4" id="KW-1185">Reference proteome</keyword>
<dbReference type="EMBL" id="KE504130">
    <property type="protein sequence ID" value="EPT03319.1"/>
    <property type="molecule type" value="Genomic_DNA"/>
</dbReference>
<feature type="region of interest" description="Disordered" evidence="1">
    <location>
        <begin position="694"/>
        <end position="816"/>
    </location>
</feature>
<dbReference type="PANTHER" id="PTHR38248:SF2">
    <property type="entry name" value="FUNK1 11"/>
    <property type="match status" value="1"/>
</dbReference>
<dbReference type="PROSITE" id="PS00109">
    <property type="entry name" value="PROTEIN_KINASE_TYR"/>
    <property type="match status" value="1"/>
</dbReference>
<reference evidence="3 4" key="1">
    <citation type="journal article" date="2012" name="Science">
        <title>The Paleozoic origin of enzymatic lignin decomposition reconstructed from 31 fungal genomes.</title>
        <authorList>
            <person name="Floudas D."/>
            <person name="Binder M."/>
            <person name="Riley R."/>
            <person name="Barry K."/>
            <person name="Blanchette R.A."/>
            <person name="Henrissat B."/>
            <person name="Martinez A.T."/>
            <person name="Otillar R."/>
            <person name="Spatafora J.W."/>
            <person name="Yadav J.S."/>
            <person name="Aerts A."/>
            <person name="Benoit I."/>
            <person name="Boyd A."/>
            <person name="Carlson A."/>
            <person name="Copeland A."/>
            <person name="Coutinho P.M."/>
            <person name="de Vries R.P."/>
            <person name="Ferreira P."/>
            <person name="Findley K."/>
            <person name="Foster B."/>
            <person name="Gaskell J."/>
            <person name="Glotzer D."/>
            <person name="Gorecki P."/>
            <person name="Heitman J."/>
            <person name="Hesse C."/>
            <person name="Hori C."/>
            <person name="Igarashi K."/>
            <person name="Jurgens J.A."/>
            <person name="Kallen N."/>
            <person name="Kersten P."/>
            <person name="Kohler A."/>
            <person name="Kuees U."/>
            <person name="Kumar T.K.A."/>
            <person name="Kuo A."/>
            <person name="LaButti K."/>
            <person name="Larrondo L.F."/>
            <person name="Lindquist E."/>
            <person name="Ling A."/>
            <person name="Lombard V."/>
            <person name="Lucas S."/>
            <person name="Lundell T."/>
            <person name="Martin R."/>
            <person name="McLaughlin D.J."/>
            <person name="Morgenstern I."/>
            <person name="Morin E."/>
            <person name="Murat C."/>
            <person name="Nagy L.G."/>
            <person name="Nolan M."/>
            <person name="Ohm R.A."/>
            <person name="Patyshakuliyeva A."/>
            <person name="Rokas A."/>
            <person name="Ruiz-Duenas F.J."/>
            <person name="Sabat G."/>
            <person name="Salamov A."/>
            <person name="Samejima M."/>
            <person name="Schmutz J."/>
            <person name="Slot J.C."/>
            <person name="St John F."/>
            <person name="Stenlid J."/>
            <person name="Sun H."/>
            <person name="Sun S."/>
            <person name="Syed K."/>
            <person name="Tsang A."/>
            <person name="Wiebenga A."/>
            <person name="Young D."/>
            <person name="Pisabarro A."/>
            <person name="Eastwood D.C."/>
            <person name="Martin F."/>
            <person name="Cullen D."/>
            <person name="Grigoriev I.V."/>
            <person name="Hibbett D.S."/>
        </authorList>
    </citation>
    <scope>NUCLEOTIDE SEQUENCE</scope>
    <source>
        <strain evidence="4">FP-58527</strain>
    </source>
</reference>
<dbReference type="InterPro" id="IPR040976">
    <property type="entry name" value="Pkinase_fungal"/>
</dbReference>
<dbReference type="SUPFAM" id="SSF56112">
    <property type="entry name" value="Protein kinase-like (PK-like)"/>
    <property type="match status" value="1"/>
</dbReference>
<dbReference type="HOGENOM" id="CLU_010865_0_0_1"/>
<accession>S8EJ43</accession>
<sequence length="816" mass="91730">MPKDTRNKSDLYKPLCDGLTKLVAGFPGSNKLVFKNHKHTRTKFPYKKYHSEGHITRPDVIASFPGESDINRHPDKWRNISLVVEAKLKESEDPMKSYSDEHELTLVQLAKSARNLLVSQSRLFVFFVGIYGSLARFFRFDHAGAVCSRAFDYTTSTGSRHMYDFLWRFTHPIAKGTHFVGDDPTVRCIKRGDHASVTSKLRAKGIEIRDATEAAKAYRYITVGGTNKGTKRYLAYELLFMNPHFISRATTVWKAIEVDGQGNPIGSPVVIKDAWRELVIQKELDHYEDIFSSSDAAAEVFGVAQFLCGDDLGAGEYVAMERGEKGGSGVGHLTATSRYAVKPAHPHSERSHSRLVLGTVGVPLSQFKSTRELSEAFRDAVQGHQEAFEKAILHRDISEGNVMISRDPAVPYKGFVQDFDYSLNWQKFLVRLGLADKWEDWDNFVRAECVKVAEKNRRDLEAQWRKAKEAFHRAQQAAGGHDSDDETQATADADLSVPSDSEGWQEEASSQPSSENAAQSLGTEDDYRDEGSQEGVSEFSREGVAQCHAAENDHSDAELDEVEELVGPQAPPVNPQNDSSPSEEDIKRQCKLRVGTLYFKAVDLLSRGEVVHEVRHDLESFFWLLIWILLRHTYLGTRRVEFALACKNNCRIDDVEPSDPLTHEKVLGIFERALALEAWPTERDHARSYHVVEFDKPPQAHQRESSRAAMNSKLRNTPSAPISAEHLNSLPGRQQESCQALPRGSKRSRRLANAPAEGGSHRRKRSRKALETTEAMGDAHSDEERPKRVKMNSERHGDAAQGRRKGSRVRSGRELE</sequence>
<evidence type="ECO:0000256" key="1">
    <source>
        <dbReference type="SAM" id="MobiDB-lite"/>
    </source>
</evidence>
<name>S8EJ43_FOMSC</name>
<feature type="region of interest" description="Disordered" evidence="1">
    <location>
        <begin position="494"/>
        <end position="586"/>
    </location>
</feature>
<dbReference type="AlphaFoldDB" id="S8EJ43"/>
<evidence type="ECO:0000313" key="4">
    <source>
        <dbReference type="Proteomes" id="UP000015241"/>
    </source>
</evidence>
<feature type="compositionally biased region" description="Basic and acidic residues" evidence="1">
    <location>
        <begin position="694"/>
        <end position="706"/>
    </location>
</feature>
<dbReference type="InterPro" id="IPR011009">
    <property type="entry name" value="Kinase-like_dom_sf"/>
</dbReference>
<feature type="region of interest" description="Disordered" evidence="1">
    <location>
        <begin position="470"/>
        <end position="489"/>
    </location>
</feature>
<gene>
    <name evidence="3" type="ORF">FOMPIDRAFT_1046874</name>
</gene>
<feature type="compositionally biased region" description="Polar residues" evidence="1">
    <location>
        <begin position="507"/>
        <end position="522"/>
    </location>
</feature>
<dbReference type="InParanoid" id="S8EJ43"/>
<dbReference type="Pfam" id="PF17667">
    <property type="entry name" value="Pkinase_fungal"/>
    <property type="match status" value="2"/>
</dbReference>
<feature type="domain" description="Fungal-type protein kinase" evidence="2">
    <location>
        <begin position="70"/>
        <end position="426"/>
    </location>
</feature>
<feature type="compositionally biased region" description="Basic and acidic residues" evidence="1">
    <location>
        <begin position="777"/>
        <end position="798"/>
    </location>
</feature>
<organism evidence="3 4">
    <name type="scientific">Fomitopsis schrenkii</name>
    <name type="common">Brown rot fungus</name>
    <dbReference type="NCBI Taxonomy" id="2126942"/>
    <lineage>
        <taxon>Eukaryota</taxon>
        <taxon>Fungi</taxon>
        <taxon>Dikarya</taxon>
        <taxon>Basidiomycota</taxon>
        <taxon>Agaricomycotina</taxon>
        <taxon>Agaricomycetes</taxon>
        <taxon>Polyporales</taxon>
        <taxon>Fomitopsis</taxon>
    </lineage>
</organism>
<dbReference type="eggNOG" id="ENOG502SXF9">
    <property type="taxonomic scope" value="Eukaryota"/>
</dbReference>
<dbReference type="STRING" id="743788.S8EJ43"/>
<dbReference type="OrthoDB" id="3270165at2759"/>
<evidence type="ECO:0000313" key="3">
    <source>
        <dbReference type="EMBL" id="EPT03319.1"/>
    </source>
</evidence>
<evidence type="ECO:0000259" key="2">
    <source>
        <dbReference type="Pfam" id="PF17667"/>
    </source>
</evidence>
<dbReference type="InterPro" id="IPR008266">
    <property type="entry name" value="Tyr_kinase_AS"/>
</dbReference>